<dbReference type="EMBL" id="JACHKZ010000051">
    <property type="protein sequence ID" value="MBB6580056.1"/>
    <property type="molecule type" value="Genomic_DNA"/>
</dbReference>
<accession>A0ABR6RLK3</accession>
<sequence>MSKVLRGDRNQCQGCKRFFNSTAAFDKHRTGEHGKDRRCMTEQEMTGKGMFLHEDGFWRGSRMTNQVWGEANE</sequence>
<evidence type="ECO:0000259" key="2">
    <source>
        <dbReference type="PROSITE" id="PS50157"/>
    </source>
</evidence>
<name>A0ABR6RLK3_9BURK</name>
<keyword evidence="4" id="KW-1185">Reference proteome</keyword>
<proteinExistence type="predicted"/>
<dbReference type="PROSITE" id="PS00028">
    <property type="entry name" value="ZINC_FINGER_C2H2_1"/>
    <property type="match status" value="1"/>
</dbReference>
<keyword evidence="1" id="KW-0862">Zinc</keyword>
<dbReference type="PROSITE" id="PS50157">
    <property type="entry name" value="ZINC_FINGER_C2H2_2"/>
    <property type="match status" value="1"/>
</dbReference>
<evidence type="ECO:0000256" key="1">
    <source>
        <dbReference type="PROSITE-ProRule" id="PRU00042"/>
    </source>
</evidence>
<feature type="domain" description="C2H2-type" evidence="2">
    <location>
        <begin position="10"/>
        <end position="38"/>
    </location>
</feature>
<protein>
    <recommendedName>
        <fullName evidence="2">C2H2-type domain-containing protein</fullName>
    </recommendedName>
</protein>
<evidence type="ECO:0000313" key="3">
    <source>
        <dbReference type="EMBL" id="MBB6580056.1"/>
    </source>
</evidence>
<gene>
    <name evidence="3" type="ORF">HNP33_004182</name>
</gene>
<keyword evidence="1" id="KW-0479">Metal-binding</keyword>
<reference evidence="3 4" key="1">
    <citation type="submission" date="2020-08" db="EMBL/GenBank/DDBJ databases">
        <title>Functional genomics of gut bacteria from endangered species of beetles.</title>
        <authorList>
            <person name="Carlos-Shanley C."/>
        </authorList>
    </citation>
    <scope>NUCLEOTIDE SEQUENCE [LARGE SCALE GENOMIC DNA]</scope>
    <source>
        <strain evidence="3 4">S00124</strain>
    </source>
</reference>
<dbReference type="Proteomes" id="UP000562492">
    <property type="component" value="Unassembled WGS sequence"/>
</dbReference>
<dbReference type="InterPro" id="IPR013087">
    <property type="entry name" value="Znf_C2H2_type"/>
</dbReference>
<organism evidence="3 4">
    <name type="scientific">Comamonas odontotermitis</name>
    <dbReference type="NCBI Taxonomy" id="379895"/>
    <lineage>
        <taxon>Bacteria</taxon>
        <taxon>Pseudomonadati</taxon>
        <taxon>Pseudomonadota</taxon>
        <taxon>Betaproteobacteria</taxon>
        <taxon>Burkholderiales</taxon>
        <taxon>Comamonadaceae</taxon>
        <taxon>Comamonas</taxon>
    </lineage>
</organism>
<evidence type="ECO:0000313" key="4">
    <source>
        <dbReference type="Proteomes" id="UP000562492"/>
    </source>
</evidence>
<comment type="caution">
    <text evidence="3">The sequence shown here is derived from an EMBL/GenBank/DDBJ whole genome shotgun (WGS) entry which is preliminary data.</text>
</comment>
<keyword evidence="1" id="KW-0863">Zinc-finger</keyword>